<keyword evidence="2" id="KW-1133">Transmembrane helix</keyword>
<keyword evidence="2" id="KW-0812">Transmembrane</keyword>
<dbReference type="RefSeq" id="WP_344802157.1">
    <property type="nucleotide sequence ID" value="NZ_BAABAB010000007.1"/>
</dbReference>
<feature type="region of interest" description="Disordered" evidence="1">
    <location>
        <begin position="1"/>
        <end position="28"/>
    </location>
</feature>
<feature type="transmembrane region" description="Helical" evidence="2">
    <location>
        <begin position="60"/>
        <end position="80"/>
    </location>
</feature>
<dbReference type="NCBIfam" id="NF041681">
    <property type="entry name" value="HGxxPAAW"/>
    <property type="match status" value="1"/>
</dbReference>
<feature type="compositionally biased region" description="Low complexity" evidence="1">
    <location>
        <begin position="1"/>
        <end position="14"/>
    </location>
</feature>
<gene>
    <name evidence="3" type="ORF">GCM10022236_10870</name>
</gene>
<proteinExistence type="predicted"/>
<dbReference type="EMBL" id="BAABAB010000007">
    <property type="protein sequence ID" value="GAA3610984.1"/>
    <property type="molecule type" value="Genomic_DNA"/>
</dbReference>
<evidence type="ECO:0000313" key="3">
    <source>
        <dbReference type="EMBL" id="GAA3610984.1"/>
    </source>
</evidence>
<comment type="caution">
    <text evidence="3">The sequence shown here is derived from an EMBL/GenBank/DDBJ whole genome shotgun (WGS) entry which is preliminary data.</text>
</comment>
<evidence type="ECO:0000256" key="2">
    <source>
        <dbReference type="SAM" id="Phobius"/>
    </source>
</evidence>
<keyword evidence="4" id="KW-1185">Reference proteome</keyword>
<keyword evidence="2" id="KW-0472">Membrane</keyword>
<organism evidence="3 4">
    <name type="scientific">Microlunatus ginsengisoli</name>
    <dbReference type="NCBI Taxonomy" id="363863"/>
    <lineage>
        <taxon>Bacteria</taxon>
        <taxon>Bacillati</taxon>
        <taxon>Actinomycetota</taxon>
        <taxon>Actinomycetes</taxon>
        <taxon>Propionibacteriales</taxon>
        <taxon>Propionibacteriaceae</taxon>
        <taxon>Microlunatus</taxon>
    </lineage>
</organism>
<evidence type="ECO:0000256" key="1">
    <source>
        <dbReference type="SAM" id="MobiDB-lite"/>
    </source>
</evidence>
<name>A0ABP6ZJS1_9ACTN</name>
<evidence type="ECO:0000313" key="4">
    <source>
        <dbReference type="Proteomes" id="UP001501490"/>
    </source>
</evidence>
<reference evidence="4" key="1">
    <citation type="journal article" date="2019" name="Int. J. Syst. Evol. Microbiol.">
        <title>The Global Catalogue of Microorganisms (GCM) 10K type strain sequencing project: providing services to taxonomists for standard genome sequencing and annotation.</title>
        <authorList>
            <consortium name="The Broad Institute Genomics Platform"/>
            <consortium name="The Broad Institute Genome Sequencing Center for Infectious Disease"/>
            <person name="Wu L."/>
            <person name="Ma J."/>
        </authorList>
    </citation>
    <scope>NUCLEOTIDE SEQUENCE [LARGE SCALE GENOMIC DNA]</scope>
    <source>
        <strain evidence="4">JCM 16929</strain>
    </source>
</reference>
<sequence length="88" mass="9055">MTSTSSSGARTATGQHAADDRPAKHVHHGRTPAAWAGSLIALLAFIVGGIGFVIPPHPNWIVVIIAVVILVIGLIATVVLRKLGFGAD</sequence>
<protein>
    <submittedName>
        <fullName evidence="3">Uncharacterized protein</fullName>
    </submittedName>
</protein>
<feature type="transmembrane region" description="Helical" evidence="2">
    <location>
        <begin position="33"/>
        <end position="54"/>
    </location>
</feature>
<dbReference type="Proteomes" id="UP001501490">
    <property type="component" value="Unassembled WGS sequence"/>
</dbReference>
<accession>A0ABP6ZJS1</accession>